<dbReference type="KEGG" id="dsa:Desal_2759"/>
<evidence type="ECO:0000313" key="3">
    <source>
        <dbReference type="EMBL" id="ACS80812.1"/>
    </source>
</evidence>
<dbReference type="OrthoDB" id="5446016at2"/>
<feature type="transmembrane region" description="Helical" evidence="1">
    <location>
        <begin position="131"/>
        <end position="150"/>
    </location>
</feature>
<accession>C6BZH5</accession>
<dbReference type="GO" id="GO:0016747">
    <property type="term" value="F:acyltransferase activity, transferring groups other than amino-acyl groups"/>
    <property type="evidence" value="ECO:0007669"/>
    <property type="project" value="InterPro"/>
</dbReference>
<dbReference type="STRING" id="526222.Desal_2759"/>
<sequence>MNQRMFFLDNLRAITIFFVVILHVSLCYMKFAPQWWFVVDPQQSMFFTYAVMLIDVPIMAIMFFLAGYFALPSLQKHSMSGFWAGKFKRIIIPWVLGVLFLSPPAMYMILLSRGKAPSFMEFWSGPFWTTMYSQSVFWFLGLLTVFYLILSGCYKSFPSLQSPPRMSRNPSPLLAVLFIAISSGIFLGMNQFFPVDTWITDYYLIVFQPLRLIVYLLYFWLGILAWKRNWFTRQGYNPRLLPWSIVCVVSAVVYLTFKGMMHARGTELPIQLGNALGFNVFAYSTLMAGVALFKAFVNSSNDFWKSFSACSYGLYIFHSLAVYYGAYYLLGMDASPFIKAPILLIGSTLVCWVLTVALKKVKGVSSVL</sequence>
<feature type="transmembrane region" description="Helical" evidence="1">
    <location>
        <begin position="202"/>
        <end position="226"/>
    </location>
</feature>
<organism evidence="3 4">
    <name type="scientific">Maridesulfovibrio salexigens (strain ATCC 14822 / DSM 2638 / NCIMB 8403 / VKM B-1763)</name>
    <name type="common">Desulfovibrio salexigens</name>
    <dbReference type="NCBI Taxonomy" id="526222"/>
    <lineage>
        <taxon>Bacteria</taxon>
        <taxon>Pseudomonadati</taxon>
        <taxon>Thermodesulfobacteriota</taxon>
        <taxon>Desulfovibrionia</taxon>
        <taxon>Desulfovibrionales</taxon>
        <taxon>Desulfovibrionaceae</taxon>
        <taxon>Maridesulfovibrio</taxon>
    </lineage>
</organism>
<proteinExistence type="predicted"/>
<protein>
    <submittedName>
        <fullName evidence="3">Acyltransferase family protein</fullName>
    </submittedName>
</protein>
<keyword evidence="4" id="KW-1185">Reference proteome</keyword>
<keyword evidence="1" id="KW-0812">Transmembrane</keyword>
<dbReference type="PANTHER" id="PTHR36927">
    <property type="entry name" value="BLR4337 PROTEIN"/>
    <property type="match status" value="1"/>
</dbReference>
<gene>
    <name evidence="3" type="ordered locus">Desal_2759</name>
</gene>
<dbReference type="AlphaFoldDB" id="C6BZH5"/>
<reference evidence="3 4" key="1">
    <citation type="submission" date="2009-06" db="EMBL/GenBank/DDBJ databases">
        <title>Complete sequence of Desulfovibrio salexigens DSM 2638.</title>
        <authorList>
            <consortium name="US DOE Joint Genome Institute"/>
            <person name="Lucas S."/>
            <person name="Copeland A."/>
            <person name="Lapidus A."/>
            <person name="Glavina del Rio T."/>
            <person name="Tice H."/>
            <person name="Bruce D."/>
            <person name="Goodwin L."/>
            <person name="Pitluck S."/>
            <person name="Munk A.C."/>
            <person name="Brettin T."/>
            <person name="Detter J.C."/>
            <person name="Han C."/>
            <person name="Tapia R."/>
            <person name="Larimer F."/>
            <person name="Land M."/>
            <person name="Hauser L."/>
            <person name="Kyrpides N."/>
            <person name="Anderson I."/>
            <person name="Wall J.D."/>
            <person name="Arkin A.P."/>
            <person name="Dehal P."/>
            <person name="Chivian D."/>
            <person name="Giles B."/>
            <person name="Hazen T.C."/>
        </authorList>
    </citation>
    <scope>NUCLEOTIDE SEQUENCE [LARGE SCALE GENOMIC DNA]</scope>
    <source>
        <strain evidence="4">ATCC 14822 / DSM 2638 / NCIMB 8403 / VKM B-1763</strain>
    </source>
</reference>
<feature type="transmembrane region" description="Helical" evidence="1">
    <location>
        <begin position="91"/>
        <end position="111"/>
    </location>
</feature>
<dbReference type="Pfam" id="PF01757">
    <property type="entry name" value="Acyl_transf_3"/>
    <property type="match status" value="1"/>
</dbReference>
<keyword evidence="3" id="KW-0808">Transferase</keyword>
<dbReference type="RefSeq" id="WP_015852628.1">
    <property type="nucleotide sequence ID" value="NC_012881.1"/>
</dbReference>
<name>C6BZH5_MARSD</name>
<feature type="transmembrane region" description="Helical" evidence="1">
    <location>
        <begin position="309"/>
        <end position="330"/>
    </location>
</feature>
<dbReference type="InterPro" id="IPR050623">
    <property type="entry name" value="Glucan_succinyl_AcylTrfase"/>
</dbReference>
<evidence type="ECO:0000259" key="2">
    <source>
        <dbReference type="Pfam" id="PF01757"/>
    </source>
</evidence>
<dbReference type="Proteomes" id="UP000002601">
    <property type="component" value="Chromosome"/>
</dbReference>
<keyword evidence="1" id="KW-1133">Transmembrane helix</keyword>
<feature type="transmembrane region" description="Helical" evidence="1">
    <location>
        <begin position="336"/>
        <end position="358"/>
    </location>
</feature>
<feature type="transmembrane region" description="Helical" evidence="1">
    <location>
        <begin position="171"/>
        <end position="190"/>
    </location>
</feature>
<feature type="transmembrane region" description="Helical" evidence="1">
    <location>
        <begin position="277"/>
        <end position="297"/>
    </location>
</feature>
<dbReference type="PANTHER" id="PTHR36927:SF1">
    <property type="entry name" value="MDO-LIKE PROTEIN"/>
    <property type="match status" value="1"/>
</dbReference>
<evidence type="ECO:0000256" key="1">
    <source>
        <dbReference type="SAM" id="Phobius"/>
    </source>
</evidence>
<dbReference type="eggNOG" id="COG1835">
    <property type="taxonomic scope" value="Bacteria"/>
</dbReference>
<feature type="domain" description="Acyltransferase 3" evidence="2">
    <location>
        <begin position="7"/>
        <end position="355"/>
    </location>
</feature>
<feature type="transmembrane region" description="Helical" evidence="1">
    <location>
        <begin position="238"/>
        <end position="257"/>
    </location>
</feature>
<feature type="transmembrane region" description="Helical" evidence="1">
    <location>
        <begin position="46"/>
        <end position="71"/>
    </location>
</feature>
<dbReference type="HOGENOM" id="CLU_036097_0_0_7"/>
<dbReference type="EMBL" id="CP001649">
    <property type="protein sequence ID" value="ACS80812.1"/>
    <property type="molecule type" value="Genomic_DNA"/>
</dbReference>
<keyword evidence="3" id="KW-0012">Acyltransferase</keyword>
<evidence type="ECO:0000313" key="4">
    <source>
        <dbReference type="Proteomes" id="UP000002601"/>
    </source>
</evidence>
<feature type="transmembrane region" description="Helical" evidence="1">
    <location>
        <begin position="12"/>
        <end position="31"/>
    </location>
</feature>
<keyword evidence="1" id="KW-0472">Membrane</keyword>
<dbReference type="InterPro" id="IPR002656">
    <property type="entry name" value="Acyl_transf_3_dom"/>
</dbReference>